<evidence type="ECO:0000259" key="1">
    <source>
        <dbReference type="Pfam" id="PF19569"/>
    </source>
</evidence>
<sequence>MERKKVTIEYPLAAKSPAIVWRLISSAAGLQKWMADRVSDDGATMTFTWGELWTGQDVRVSHVIDRRKFSHIRLKWDADHGEGEYWEMRLEESELTGNLALLITDFADADEEDSLRGLWSGSLNRLHRVSGL</sequence>
<dbReference type="InterPro" id="IPR045736">
    <property type="entry name" value="START_2"/>
</dbReference>
<dbReference type="EMBL" id="JACJJL010000021">
    <property type="protein sequence ID" value="MBM6662454.1"/>
    <property type="molecule type" value="Genomic_DNA"/>
</dbReference>
<dbReference type="Gene3D" id="3.30.530.20">
    <property type="match status" value="1"/>
</dbReference>
<dbReference type="InterPro" id="IPR023393">
    <property type="entry name" value="START-like_dom_sf"/>
</dbReference>
<reference evidence="2 3" key="1">
    <citation type="journal article" date="2021" name="Sci. Rep.">
        <title>The distribution of antibiotic resistance genes in chicken gut microbiota commensals.</title>
        <authorList>
            <person name="Juricova H."/>
            <person name="Matiasovicova J."/>
            <person name="Kubasova T."/>
            <person name="Cejkova D."/>
            <person name="Rychlik I."/>
        </authorList>
    </citation>
    <scope>NUCLEOTIDE SEQUENCE [LARGE SCALE GENOMIC DNA]</scope>
    <source>
        <strain evidence="2 3">An819</strain>
    </source>
</reference>
<dbReference type="Proteomes" id="UP000764045">
    <property type="component" value="Unassembled WGS sequence"/>
</dbReference>
<proteinExistence type="predicted"/>
<protein>
    <recommendedName>
        <fullName evidence="1">START-like domain-containing protein</fullName>
    </recommendedName>
</protein>
<name>A0A939B5H8_9BACT</name>
<dbReference type="AlphaFoldDB" id="A0A939B5H8"/>
<dbReference type="RefSeq" id="WP_205110858.1">
    <property type="nucleotide sequence ID" value="NZ_JACJJL010000021.1"/>
</dbReference>
<organism evidence="2 3">
    <name type="scientific">Marseilla massiliensis</name>
    <dbReference type="NCBI Taxonomy" id="1841864"/>
    <lineage>
        <taxon>Bacteria</taxon>
        <taxon>Pseudomonadati</taxon>
        <taxon>Bacteroidota</taxon>
        <taxon>Bacteroidia</taxon>
        <taxon>Bacteroidales</taxon>
        <taxon>Prevotellaceae</taxon>
        <taxon>Marseilla</taxon>
    </lineage>
</organism>
<comment type="caution">
    <text evidence="2">The sequence shown here is derived from an EMBL/GenBank/DDBJ whole genome shotgun (WGS) entry which is preliminary data.</text>
</comment>
<dbReference type="SUPFAM" id="SSF55961">
    <property type="entry name" value="Bet v1-like"/>
    <property type="match status" value="1"/>
</dbReference>
<evidence type="ECO:0000313" key="3">
    <source>
        <dbReference type="Proteomes" id="UP000764045"/>
    </source>
</evidence>
<dbReference type="Pfam" id="PF19569">
    <property type="entry name" value="START_2"/>
    <property type="match status" value="1"/>
</dbReference>
<keyword evidence="3" id="KW-1185">Reference proteome</keyword>
<evidence type="ECO:0000313" key="2">
    <source>
        <dbReference type="EMBL" id="MBM6662454.1"/>
    </source>
</evidence>
<gene>
    <name evidence="2" type="ORF">H6B30_11950</name>
</gene>
<accession>A0A939B5H8</accession>
<feature type="domain" description="START-like" evidence="1">
    <location>
        <begin position="2"/>
        <end position="131"/>
    </location>
</feature>